<dbReference type="STRING" id="1778.A9W97_13490"/>
<protein>
    <recommendedName>
        <fullName evidence="1">HD domain-containing protein</fullName>
    </recommendedName>
</protein>
<proteinExistence type="predicted"/>
<organism evidence="2 3">
    <name type="scientific">Mycobacterium gordonae</name>
    <dbReference type="NCBI Taxonomy" id="1778"/>
    <lineage>
        <taxon>Bacteria</taxon>
        <taxon>Bacillati</taxon>
        <taxon>Actinomycetota</taxon>
        <taxon>Actinomycetes</taxon>
        <taxon>Mycobacteriales</taxon>
        <taxon>Mycobacteriaceae</taxon>
        <taxon>Mycobacterium</taxon>
    </lineage>
</organism>
<sequence length="211" mass="22518">MQPVPSLLNSEVSCAAIELARSTESESVFNHSVRSYLFGELLAAHEGLKPGSDFDSETLFLGCVLHDLGAGTAAAGKERFEIEGADLAANLLTEQGCERAVIDAVWEAIALHSSFGIAQRRGPICYLVNGGVGIDFGRNADFIDDRAAAAIHARYPRLAMAKSLMDAIAAQAQRSPEAALPYTMAGEVLRERRDGGITLLEQMAALGRWGN</sequence>
<dbReference type="RefSeq" id="WP_055577493.1">
    <property type="nucleotide sequence ID" value="NZ_LKTM01000079.1"/>
</dbReference>
<accession>A0A0Q2MIN6</accession>
<evidence type="ECO:0000259" key="1">
    <source>
        <dbReference type="Pfam" id="PF01966"/>
    </source>
</evidence>
<reference evidence="2 3" key="1">
    <citation type="submission" date="2015-10" db="EMBL/GenBank/DDBJ databases">
        <title>Mycobacterium gordonae draft genome assembly.</title>
        <authorList>
            <person name="Ustinova V."/>
            <person name="Smirnova T."/>
            <person name="Blagodatskikh K."/>
            <person name="Varlamov D."/>
            <person name="Larionova E."/>
            <person name="Chernousova L."/>
        </authorList>
    </citation>
    <scope>NUCLEOTIDE SEQUENCE [LARGE SCALE GENOMIC DNA]</scope>
    <source>
        <strain evidence="2 3">CTRI 14-8773</strain>
    </source>
</reference>
<dbReference type="Gene3D" id="1.10.3210.10">
    <property type="entry name" value="Hypothetical protein af1432"/>
    <property type="match status" value="1"/>
</dbReference>
<gene>
    <name evidence="2" type="ORF">AO501_20885</name>
</gene>
<evidence type="ECO:0000313" key="3">
    <source>
        <dbReference type="Proteomes" id="UP000051677"/>
    </source>
</evidence>
<dbReference type="InterPro" id="IPR003607">
    <property type="entry name" value="HD/PDEase_dom"/>
</dbReference>
<name>A0A0Q2MIN6_MYCGO</name>
<dbReference type="PANTHER" id="PTHR35569">
    <property type="entry name" value="CYANAMIDE HYDRATASE DDI2-RELATED"/>
    <property type="match status" value="1"/>
</dbReference>
<dbReference type="InterPro" id="IPR006674">
    <property type="entry name" value="HD_domain"/>
</dbReference>
<dbReference type="OrthoDB" id="8478129at2"/>
<dbReference type="SUPFAM" id="SSF109604">
    <property type="entry name" value="HD-domain/PDEase-like"/>
    <property type="match status" value="1"/>
</dbReference>
<dbReference type="Proteomes" id="UP000051677">
    <property type="component" value="Unassembled WGS sequence"/>
</dbReference>
<dbReference type="Pfam" id="PF01966">
    <property type="entry name" value="HD"/>
    <property type="match status" value="1"/>
</dbReference>
<feature type="domain" description="HD" evidence="1">
    <location>
        <begin position="28"/>
        <end position="118"/>
    </location>
</feature>
<dbReference type="AlphaFoldDB" id="A0A0Q2MIN6"/>
<dbReference type="PANTHER" id="PTHR35569:SF1">
    <property type="entry name" value="CYANAMIDE HYDRATASE DDI2-RELATED"/>
    <property type="match status" value="1"/>
</dbReference>
<dbReference type="EMBL" id="LKTM01000079">
    <property type="protein sequence ID" value="KQH79687.1"/>
    <property type="molecule type" value="Genomic_DNA"/>
</dbReference>
<comment type="caution">
    <text evidence="2">The sequence shown here is derived from an EMBL/GenBank/DDBJ whole genome shotgun (WGS) entry which is preliminary data.</text>
</comment>
<dbReference type="CDD" id="cd00077">
    <property type="entry name" value="HDc"/>
    <property type="match status" value="1"/>
</dbReference>
<evidence type="ECO:0000313" key="2">
    <source>
        <dbReference type="EMBL" id="KQH79687.1"/>
    </source>
</evidence>